<dbReference type="AlphaFoldDB" id="A0A834W0A0"/>
<dbReference type="EMBL" id="JAAIUW010000013">
    <property type="protein sequence ID" value="KAF7804663.1"/>
    <property type="molecule type" value="Genomic_DNA"/>
</dbReference>
<keyword evidence="1" id="KW-1133">Transmembrane helix</keyword>
<protein>
    <submittedName>
        <fullName evidence="2">Uncharacterized protein</fullName>
    </submittedName>
</protein>
<keyword evidence="1" id="KW-0812">Transmembrane</keyword>
<keyword evidence="3" id="KW-1185">Reference proteome</keyword>
<name>A0A834W0A0_9FABA</name>
<keyword evidence="1" id="KW-0472">Membrane</keyword>
<evidence type="ECO:0000256" key="1">
    <source>
        <dbReference type="SAM" id="Phobius"/>
    </source>
</evidence>
<evidence type="ECO:0000313" key="2">
    <source>
        <dbReference type="EMBL" id="KAF7804663.1"/>
    </source>
</evidence>
<proteinExistence type="predicted"/>
<comment type="caution">
    <text evidence="2">The sequence shown here is derived from an EMBL/GenBank/DDBJ whole genome shotgun (WGS) entry which is preliminary data.</text>
</comment>
<reference evidence="2" key="1">
    <citation type="submission" date="2020-09" db="EMBL/GenBank/DDBJ databases">
        <title>Genome-Enabled Discovery of Anthraquinone Biosynthesis in Senna tora.</title>
        <authorList>
            <person name="Kang S.-H."/>
            <person name="Pandey R.P."/>
            <person name="Lee C.-M."/>
            <person name="Sim J.-S."/>
            <person name="Jeong J.-T."/>
            <person name="Choi B.-S."/>
            <person name="Jung M."/>
            <person name="Ginzburg D."/>
            <person name="Zhao K."/>
            <person name="Won S.Y."/>
            <person name="Oh T.-J."/>
            <person name="Yu Y."/>
            <person name="Kim N.-H."/>
            <person name="Lee O.R."/>
            <person name="Lee T.-H."/>
            <person name="Bashyal P."/>
            <person name="Kim T.-S."/>
            <person name="Lee W.-H."/>
            <person name="Kawkins C."/>
            <person name="Kim C.-K."/>
            <person name="Kim J.S."/>
            <person name="Ahn B.O."/>
            <person name="Rhee S.Y."/>
            <person name="Sohng J.K."/>
        </authorList>
    </citation>
    <scope>NUCLEOTIDE SEQUENCE</scope>
    <source>
        <tissue evidence="2">Leaf</tissue>
    </source>
</reference>
<sequence>MSVLGSQLALHLYKCQNTYASLSIAVFAGFHGFAQIFIVDYALIKIASKIRLYFCVKIGFGRVSANFLRNSSLDSCASTYLLSQSSALCFSACNITCGEYKSCMLDKFELNNRVQKHV</sequence>
<feature type="transmembrane region" description="Helical" evidence="1">
    <location>
        <begin position="20"/>
        <end position="44"/>
    </location>
</feature>
<organism evidence="2 3">
    <name type="scientific">Senna tora</name>
    <dbReference type="NCBI Taxonomy" id="362788"/>
    <lineage>
        <taxon>Eukaryota</taxon>
        <taxon>Viridiplantae</taxon>
        <taxon>Streptophyta</taxon>
        <taxon>Embryophyta</taxon>
        <taxon>Tracheophyta</taxon>
        <taxon>Spermatophyta</taxon>
        <taxon>Magnoliopsida</taxon>
        <taxon>eudicotyledons</taxon>
        <taxon>Gunneridae</taxon>
        <taxon>Pentapetalae</taxon>
        <taxon>rosids</taxon>
        <taxon>fabids</taxon>
        <taxon>Fabales</taxon>
        <taxon>Fabaceae</taxon>
        <taxon>Caesalpinioideae</taxon>
        <taxon>Cassia clade</taxon>
        <taxon>Senna</taxon>
    </lineage>
</organism>
<evidence type="ECO:0000313" key="3">
    <source>
        <dbReference type="Proteomes" id="UP000634136"/>
    </source>
</evidence>
<dbReference type="Proteomes" id="UP000634136">
    <property type="component" value="Unassembled WGS sequence"/>
</dbReference>
<gene>
    <name evidence="2" type="ORF">G2W53_043774</name>
</gene>
<accession>A0A834W0A0</accession>